<dbReference type="Proteomes" id="UP001163823">
    <property type="component" value="Chromosome 3"/>
</dbReference>
<comment type="caution">
    <text evidence="3">The sequence shown here is derived from an EMBL/GenBank/DDBJ whole genome shotgun (WGS) entry which is preliminary data.</text>
</comment>
<dbReference type="Gene3D" id="1.25.40.10">
    <property type="entry name" value="Tetratricopeptide repeat domain"/>
    <property type="match status" value="2"/>
</dbReference>
<dbReference type="CDD" id="cd06257">
    <property type="entry name" value="DnaJ"/>
    <property type="match status" value="1"/>
</dbReference>
<evidence type="ECO:0000256" key="1">
    <source>
        <dbReference type="SAM" id="MobiDB-lite"/>
    </source>
</evidence>
<gene>
    <name evidence="3" type="ORF">O6P43_006473</name>
</gene>
<proteinExistence type="predicted"/>
<keyword evidence="3" id="KW-0346">Stress response</keyword>
<keyword evidence="4" id="KW-1185">Reference proteome</keyword>
<reference evidence="3" key="1">
    <citation type="journal article" date="2023" name="Science">
        <title>Elucidation of the pathway for biosynthesis of saponin adjuvants from the soapbark tree.</title>
        <authorList>
            <person name="Reed J."/>
            <person name="Orme A."/>
            <person name="El-Demerdash A."/>
            <person name="Owen C."/>
            <person name="Martin L.B.B."/>
            <person name="Misra R.C."/>
            <person name="Kikuchi S."/>
            <person name="Rejzek M."/>
            <person name="Martin A.C."/>
            <person name="Harkess A."/>
            <person name="Leebens-Mack J."/>
            <person name="Louveau T."/>
            <person name="Stephenson M.J."/>
            <person name="Osbourn A."/>
        </authorList>
    </citation>
    <scope>NUCLEOTIDE SEQUENCE</scope>
    <source>
        <strain evidence="3">S10</strain>
    </source>
</reference>
<name>A0AAD7VIA8_QUISA</name>
<dbReference type="KEGG" id="qsa:O6P43_006473"/>
<evidence type="ECO:0000313" key="3">
    <source>
        <dbReference type="EMBL" id="KAJ7976733.1"/>
    </source>
</evidence>
<dbReference type="SUPFAM" id="SSF46565">
    <property type="entry name" value="Chaperone J-domain"/>
    <property type="match status" value="1"/>
</dbReference>
<dbReference type="Gene3D" id="1.10.287.110">
    <property type="entry name" value="DnaJ domain"/>
    <property type="match status" value="1"/>
</dbReference>
<dbReference type="Pfam" id="PF00226">
    <property type="entry name" value="DnaJ"/>
    <property type="match status" value="1"/>
</dbReference>
<dbReference type="InterPro" id="IPR001623">
    <property type="entry name" value="DnaJ_domain"/>
</dbReference>
<organism evidence="3 4">
    <name type="scientific">Quillaja saponaria</name>
    <name type="common">Soap bark tree</name>
    <dbReference type="NCBI Taxonomy" id="32244"/>
    <lineage>
        <taxon>Eukaryota</taxon>
        <taxon>Viridiplantae</taxon>
        <taxon>Streptophyta</taxon>
        <taxon>Embryophyta</taxon>
        <taxon>Tracheophyta</taxon>
        <taxon>Spermatophyta</taxon>
        <taxon>Magnoliopsida</taxon>
        <taxon>eudicotyledons</taxon>
        <taxon>Gunneridae</taxon>
        <taxon>Pentapetalae</taxon>
        <taxon>rosids</taxon>
        <taxon>fabids</taxon>
        <taxon>Fabales</taxon>
        <taxon>Quillajaceae</taxon>
        <taxon>Quillaja</taxon>
    </lineage>
</organism>
<sequence>MLSRMAPIVYCNFPLQKLNFQDQNAKNKYYLTNFVLVRVQLKFQNPKFPRFSSSCLFIHGMSPAAADLQSPFGSPRSKPSASIQSSDSMPHAASHSSLNYTVFESNKFSESGQSLNSSAFGNVSGCDFAKAFTSPALPRSGSAASARSRPRLVKVRKQFGSQHARSRAAPSEVGTGFNPFRFGGETSDQVSSGICPSSGTRESSGVVENDAGDTNRFRTSNCHTGNAGFEFGSRRSEPSMNLNYGQGGAGTNDGTLGGSIAVGQVTSENERVSSKIENLGFVFTAEQSDMESNSCQERLQFEENAATRVYGEVKTMKSESELMHEKLNKMGFMCSANQNHLMSNSNWKIEPGKFMENSSFSDGKERYKTEVESSEKDNTGFTFAANFHMDEKGSNDGMLKPDRDVDTLNTKTETNTQRYTNNNDNLGFIFGSDWFNLASELNLEMREVGEIFGEVVCDTKVCDNRDKVEVESETKSGKVKAANVKFNASRSESLNKGYDKDAFVFESSGKKCCDLNERVEAKGSDEMLKSENVKKYDSSMNMKTQTSSLSSEINDKSKSVLRNSSNTFSNHNTIPPFKLPEKMEKLNINYSEDDGADFATYYNKNSCLDTGSAFMFRSNEKVCSPSGTNSDDQKSRPAATFENIGGHHSETCERNQVQDGSGCANDSSEVSCPKLFTNQAGAKDSHMGKIPHCEVAEDSQLSGADAPFAVSTAGLAPGLNNGDFEVTSMDGVRDKHRITSTSISEGLRESFMDFKPPTWDPSCFKENLFPRLSKSSKEKGPKKMRRKLKPPILSKRQPMQDSVPKESCSLDNQNSPGGYSPMDFSPYQERAADDPYPKETSASSNESSMPDHEYVPSVLHPTIPTEYKDDDLVDAVEEVDINKAGHKSTSPNQKRFQFPIECSFTSDSCLLGAQKPFSSSKTEQVCSSSGAGTASAEAGAGFTSNNERLESDCRFQFQFSDGLGDMKENLFLFSTSSSGQGTSSPMKRRYRRSSRKVGGCDSFVIPPPPNVEFGSQSLQFPPLSSMPLHVNATDKSGVDEQFKFNQGVITTAAAIQETCDKWRLRGNQAYKNGNLSKAEEFYTNGINAAPSSTEGSGCWLKPLLLCYSNRAATRMGLGRIRDALGDCEIATVLDPAFLKVQMRAANCHLVLGEVENAQKYFNKCLASDSGVCLDRRVIVEAADGLQKAQKVAKCTNHSDELLEQRTSDAALSALELIKKALSISLYSEKLLQMKAEALCLLQKYDEAIQICEQSRCFAEKNFASAKPGENGNGSGCDSLLYMRLWRWSLISRCYFHLGRLEASLDVVEKLEQDVSVTEKSAINNLEMTFSLAATIRELLSRKKSGNDAFKLGKYAEAVEHYTIALSSNIKSRPFAAICYCNRAAAHQALGQIVDAISDCSLAIALDGSYAKAISRRATLHEIVRDYGQAACDLRRLIPILENQSGENAKLGTPGSSNCSVKESRQAHRHLLLMEEKTKNEIALDLYLILGIKPSATAPDIKKAYHKAALRHHPDKAGHLLARSEVGNEGRLWKEIAQEVHKDADRLFKMIGEAYAVLSVPDKRSQYDLEEELRRAPKQSYGSSSYRRSDGHSGPFDRSTNRRHGKYTSKTYGNYPQW</sequence>
<feature type="domain" description="J" evidence="2">
    <location>
        <begin position="1484"/>
        <end position="1570"/>
    </location>
</feature>
<dbReference type="Pfam" id="PF13432">
    <property type="entry name" value="TPR_16"/>
    <property type="match status" value="1"/>
</dbReference>
<dbReference type="PANTHER" id="PTHR45181:SF8">
    <property type="entry name" value="HEAT SHOCK PROTEIN DNAJ WITH TETRATRICOPEPTIDE REPEAT-CONTAINING PROTEIN"/>
    <property type="match status" value="1"/>
</dbReference>
<evidence type="ECO:0000259" key="2">
    <source>
        <dbReference type="PROSITE" id="PS50076"/>
    </source>
</evidence>
<feature type="compositionally biased region" description="Polar residues" evidence="1">
    <location>
        <begin position="77"/>
        <end position="92"/>
    </location>
</feature>
<dbReference type="SMART" id="SM00028">
    <property type="entry name" value="TPR"/>
    <property type="match status" value="7"/>
</dbReference>
<dbReference type="SMART" id="SM00271">
    <property type="entry name" value="DnaJ"/>
    <property type="match status" value="1"/>
</dbReference>
<dbReference type="PANTHER" id="PTHR45181">
    <property type="entry name" value="HEAT SHOCK PROTEIN DNAJ WITH TETRATRICOPEPTIDE REPEAT-CONTAINING PROTEIN"/>
    <property type="match status" value="1"/>
</dbReference>
<feature type="region of interest" description="Disordered" evidence="1">
    <location>
        <begin position="1569"/>
        <end position="1617"/>
    </location>
</feature>
<feature type="region of interest" description="Disordered" evidence="1">
    <location>
        <begin position="187"/>
        <end position="221"/>
    </location>
</feature>
<dbReference type="PROSITE" id="PS50076">
    <property type="entry name" value="DNAJ_2"/>
    <property type="match status" value="1"/>
</dbReference>
<feature type="region of interest" description="Disordered" evidence="1">
    <location>
        <begin position="68"/>
        <end position="92"/>
    </location>
</feature>
<dbReference type="EMBL" id="JARAOO010000003">
    <property type="protein sequence ID" value="KAJ7976733.1"/>
    <property type="molecule type" value="Genomic_DNA"/>
</dbReference>
<accession>A0AAD7VIA8</accession>
<protein>
    <submittedName>
        <fullName evidence="3">Heat shock protein DnaJ with tetratricopeptide repeat</fullName>
    </submittedName>
</protein>
<dbReference type="PRINTS" id="PR00625">
    <property type="entry name" value="JDOMAIN"/>
</dbReference>
<dbReference type="InterPro" id="IPR019734">
    <property type="entry name" value="TPR_rpt"/>
</dbReference>
<feature type="compositionally biased region" description="Polar residues" evidence="1">
    <location>
        <begin position="187"/>
        <end position="203"/>
    </location>
</feature>
<evidence type="ECO:0000313" key="4">
    <source>
        <dbReference type="Proteomes" id="UP001163823"/>
    </source>
</evidence>
<dbReference type="InterPro" id="IPR011990">
    <property type="entry name" value="TPR-like_helical_dom_sf"/>
</dbReference>
<dbReference type="SUPFAM" id="SSF48452">
    <property type="entry name" value="TPR-like"/>
    <property type="match status" value="2"/>
</dbReference>
<dbReference type="InterPro" id="IPR036869">
    <property type="entry name" value="J_dom_sf"/>
</dbReference>
<feature type="compositionally biased region" description="Polar residues" evidence="1">
    <location>
        <begin position="1607"/>
        <end position="1617"/>
    </location>
</feature>
<feature type="region of interest" description="Disordered" evidence="1">
    <location>
        <begin position="770"/>
        <end position="857"/>
    </location>
</feature>